<feature type="transmembrane region" description="Helical" evidence="9">
    <location>
        <begin position="49"/>
        <end position="69"/>
    </location>
</feature>
<evidence type="ECO:0000256" key="9">
    <source>
        <dbReference type="SAM" id="Phobius"/>
    </source>
</evidence>
<keyword evidence="2" id="KW-0813">Transport</keyword>
<protein>
    <submittedName>
        <fullName evidence="10">Membrane protein</fullName>
    </submittedName>
</protein>
<dbReference type="InterPro" id="IPR007272">
    <property type="entry name" value="Sulf_transp_TsuA/YedE"/>
</dbReference>
<dbReference type="EMBL" id="CP020931">
    <property type="protein sequence ID" value="ARM84826.1"/>
    <property type="molecule type" value="Genomic_DNA"/>
</dbReference>
<name>A0A1W6KBK8_9GAMM</name>
<comment type="subcellular location">
    <subcellularLocation>
        <location evidence="1">Cell inner membrane</location>
        <topology evidence="1">Multi-pass membrane protein</topology>
    </subcellularLocation>
</comment>
<evidence type="ECO:0000313" key="10">
    <source>
        <dbReference type="EMBL" id="ARM84826.1"/>
    </source>
</evidence>
<dbReference type="STRING" id="1420917.AU15_14095"/>
<organism evidence="10 11">
    <name type="scientific">Marinobacter salarius</name>
    <dbReference type="NCBI Taxonomy" id="1420917"/>
    <lineage>
        <taxon>Bacteria</taxon>
        <taxon>Pseudomonadati</taxon>
        <taxon>Pseudomonadota</taxon>
        <taxon>Gammaproteobacteria</taxon>
        <taxon>Pseudomonadales</taxon>
        <taxon>Marinobacteraceae</taxon>
        <taxon>Marinobacter</taxon>
    </lineage>
</organism>
<keyword evidence="3" id="KW-1003">Cell membrane</keyword>
<evidence type="ECO:0000256" key="5">
    <source>
        <dbReference type="ARBA" id="ARBA00022692"/>
    </source>
</evidence>
<reference evidence="10 11" key="1">
    <citation type="submission" date="2017-04" db="EMBL/GenBank/DDBJ databases">
        <title>Genome Sequence of Marinobacter salarius strain SMR5 Isolated from a culture of the Diatom Skeletonema marinoi.</title>
        <authorList>
            <person name="Topel M."/>
            <person name="Pinder M.I.M."/>
            <person name="Johansson O.N."/>
            <person name="Kourtchenko O."/>
            <person name="Godhe A."/>
            <person name="Clarke A.K."/>
        </authorList>
    </citation>
    <scope>NUCLEOTIDE SEQUENCE [LARGE SCALE GENOMIC DNA]</scope>
    <source>
        <strain evidence="10 11">SMR5</strain>
    </source>
</reference>
<keyword evidence="7 9" id="KW-0472">Membrane</keyword>
<evidence type="ECO:0000256" key="1">
    <source>
        <dbReference type="ARBA" id="ARBA00004429"/>
    </source>
</evidence>
<evidence type="ECO:0000256" key="2">
    <source>
        <dbReference type="ARBA" id="ARBA00022448"/>
    </source>
</evidence>
<evidence type="ECO:0000256" key="7">
    <source>
        <dbReference type="ARBA" id="ARBA00023136"/>
    </source>
</evidence>
<gene>
    <name evidence="10" type="ORF">MARSALSMR5_02775</name>
</gene>
<sequence>MDWSSFIQGAFGGLLIGLSAVMLMITLGRIAGISGMVSGLIFDRFTAESAWRLAFVLGLISGPLLLVVLNGSLGNVAGNPEAVVGAPIGGVPLMVVAGLLVGLGSGIGNGCTSGHGVCGIARLSPRSMLATLVFLLTGVVTVYVVRLMTGHSL</sequence>
<evidence type="ECO:0000256" key="6">
    <source>
        <dbReference type="ARBA" id="ARBA00022989"/>
    </source>
</evidence>
<comment type="similarity">
    <text evidence="8">Belongs to the TsuA/YedE (TC 9.B.102) family.</text>
</comment>
<proteinExistence type="inferred from homology"/>
<keyword evidence="4" id="KW-0997">Cell inner membrane</keyword>
<keyword evidence="5 9" id="KW-0812">Transmembrane</keyword>
<dbReference type="GO" id="GO:0005886">
    <property type="term" value="C:plasma membrane"/>
    <property type="evidence" value="ECO:0007669"/>
    <property type="project" value="UniProtKB-SubCell"/>
</dbReference>
<dbReference type="PANTHER" id="PTHR30574:SF1">
    <property type="entry name" value="SULPHUR TRANSPORT DOMAIN-CONTAINING PROTEIN"/>
    <property type="match status" value="1"/>
</dbReference>
<dbReference type="AlphaFoldDB" id="A0A1W6KBK8"/>
<keyword evidence="6 9" id="KW-1133">Transmembrane helix</keyword>
<feature type="transmembrane region" description="Helical" evidence="9">
    <location>
        <begin position="89"/>
        <end position="108"/>
    </location>
</feature>
<evidence type="ECO:0000256" key="4">
    <source>
        <dbReference type="ARBA" id="ARBA00022519"/>
    </source>
</evidence>
<evidence type="ECO:0000313" key="11">
    <source>
        <dbReference type="Proteomes" id="UP000193100"/>
    </source>
</evidence>
<dbReference type="Proteomes" id="UP000193100">
    <property type="component" value="Chromosome"/>
</dbReference>
<evidence type="ECO:0000256" key="3">
    <source>
        <dbReference type="ARBA" id="ARBA00022475"/>
    </source>
</evidence>
<feature type="transmembrane region" description="Helical" evidence="9">
    <location>
        <begin position="6"/>
        <end position="28"/>
    </location>
</feature>
<dbReference type="PANTHER" id="PTHR30574">
    <property type="entry name" value="INNER MEMBRANE PROTEIN YEDE"/>
    <property type="match status" value="1"/>
</dbReference>
<evidence type="ECO:0000256" key="8">
    <source>
        <dbReference type="ARBA" id="ARBA00035655"/>
    </source>
</evidence>
<feature type="transmembrane region" description="Helical" evidence="9">
    <location>
        <begin position="129"/>
        <end position="148"/>
    </location>
</feature>
<accession>A0A1W6KBK8</accession>